<comment type="caution">
    <text evidence="4">The sequence shown here is derived from an EMBL/GenBank/DDBJ whole genome shotgun (WGS) entry which is preliminary data.</text>
</comment>
<reference evidence="4 5" key="1">
    <citation type="submission" date="2019-07" db="EMBL/GenBank/DDBJ databases">
        <title>Whole genome shotgun sequence of Skermanella aerolata NBRC 106429.</title>
        <authorList>
            <person name="Hosoyama A."/>
            <person name="Uohara A."/>
            <person name="Ohji S."/>
            <person name="Ichikawa N."/>
        </authorList>
    </citation>
    <scope>NUCLEOTIDE SEQUENCE [LARGE SCALE GENOMIC DNA]</scope>
    <source>
        <strain evidence="4 5">NBRC 106429</strain>
    </source>
</reference>
<comment type="subcellular location">
    <subcellularLocation>
        <location evidence="1">Secreted</location>
    </subcellularLocation>
</comment>
<dbReference type="InterPro" id="IPR011049">
    <property type="entry name" value="Serralysin-like_metalloprot_C"/>
</dbReference>
<evidence type="ECO:0000259" key="3">
    <source>
        <dbReference type="Pfam" id="PF13946"/>
    </source>
</evidence>
<feature type="domain" description="DUF4214" evidence="3">
    <location>
        <begin position="7"/>
        <end position="53"/>
    </location>
</feature>
<dbReference type="PRINTS" id="PR00313">
    <property type="entry name" value="CABNDNGRPT"/>
</dbReference>
<dbReference type="Proteomes" id="UP000321523">
    <property type="component" value="Unassembled WGS sequence"/>
</dbReference>
<dbReference type="Pfam" id="PF00353">
    <property type="entry name" value="HemolysinCabind"/>
    <property type="match status" value="3"/>
</dbReference>
<accession>A0A512E404</accession>
<dbReference type="PANTHER" id="PTHR38340">
    <property type="entry name" value="S-LAYER PROTEIN"/>
    <property type="match status" value="1"/>
</dbReference>
<sequence length="1051" mass="105886">MATFDDIKSYYVNILQRDPSDDEVNSWAAPVNAGALTIDQVRQTFINSSEAQNVAGVIRVYQAAFGRVPDQEGLKNWVNSGLSMDQIAEGFVNSEEFTNRYGSNNVTEAFVTSLYFQVLGRAPDAEGLANWTNSGLSAAQILAGFSESQEFKNSTTTAVSTFLDNAGKGTEDYSGSLNEYKPGGEEPENAGQTFTLTAGVVGDDFVGDAGDDQFVAASVARLGDDDVLDGGEGNDTLTAKLSTAVTPNLSSIETLNIQAIGATAGLNGSLISGAKQLNVTGGGTLTYTDAEAGLAVSLAGDATSLTIDPAGNDTDTQAITIDLLSGKLGTINEGAGPSDYDQITLVASGAESVALATSGNFVGTGEKIIITGDKELTLNVAAIQIGQGSNSITTPVAATEVVIDGSGHTGMLSLDVGLLAPDGTLDLSKVSAFDVVRAGLAGSNVISGLTSGMTVRADEATVASLTVAVDGTSMTDSITVELNHATDGSSLNIGTLTTTGIETVHVTSSGKDTETSKVSNLVSSIVTTTDKSSLVIDGDKLLTVGSVDKQFTSIDASAAGAGVDLTLEAGGDVAFTGSAVADRLELDTLSDLSKLDVLKGGDGVDTLAISDVIGSDFNADQRAAVTGFEVLEFEGVQNLTGAASVDLTKLSGINTLFLNGALGNGADALTIKASDSFTLKMGASTGTADKLDIQIAGAATGGVNNTVNLHLVDGGTYTNGGLTVDNVENLSIKMLGDAAGVVTLSDIDGAQLRTITIAAGNTGTELDGSATASDSLTITDAESTLIEKVDASAATGAVTITGLSDNLIATGATLIGGSGVDTITGGTGADQISGNKGNDVLKGGAANDVVDGGEGDDDLYGDAGDDAVDGGEGNDTIHGGAGNDELTGWNGRDTFVFENSAANNGVDTITEFSAGNATNADVFNFNAFLGTTPVTDAANLSLSLTAASNNVTLATKSVYVMKLDAAITDKDYAGANFADLFGTGTGKFGTAFAADAGKAVIVVQGSDVTKAYMVSEAVNAGAEADNSISTGDVSLVGVINTVGTYHESNFA</sequence>
<dbReference type="InterPro" id="IPR038255">
    <property type="entry name" value="PBS_linker_sf"/>
</dbReference>
<dbReference type="Gene3D" id="1.10.3130.20">
    <property type="entry name" value="Phycobilisome linker domain"/>
    <property type="match status" value="1"/>
</dbReference>
<dbReference type="InterPro" id="IPR025282">
    <property type="entry name" value="DUF4214"/>
</dbReference>
<evidence type="ECO:0000256" key="1">
    <source>
        <dbReference type="ARBA" id="ARBA00004613"/>
    </source>
</evidence>
<feature type="domain" description="DUF4214" evidence="3">
    <location>
        <begin position="88"/>
        <end position="154"/>
    </location>
</feature>
<evidence type="ECO:0000313" key="5">
    <source>
        <dbReference type="Proteomes" id="UP000321523"/>
    </source>
</evidence>
<dbReference type="InterPro" id="IPR001343">
    <property type="entry name" value="Hemolysn_Ca-bd"/>
</dbReference>
<protein>
    <submittedName>
        <fullName evidence="4">S-layer protein</fullName>
    </submittedName>
</protein>
<dbReference type="RefSeq" id="WP_044436504.1">
    <property type="nucleotide sequence ID" value="NZ_BJYZ01000088.1"/>
</dbReference>
<gene>
    <name evidence="4" type="primary">rsaA_2</name>
    <name evidence="4" type="ORF">SAE02_76090</name>
</gene>
<dbReference type="InterPro" id="IPR050557">
    <property type="entry name" value="RTX_toxin/Mannuronan_C5-epim"/>
</dbReference>
<name>A0A512E404_9PROT</name>
<dbReference type="PANTHER" id="PTHR38340:SF1">
    <property type="entry name" value="S-LAYER PROTEIN"/>
    <property type="match status" value="1"/>
</dbReference>
<dbReference type="Pfam" id="PF13946">
    <property type="entry name" value="DUF4214"/>
    <property type="match status" value="2"/>
</dbReference>
<dbReference type="SUPFAM" id="SSF51120">
    <property type="entry name" value="beta-Roll"/>
    <property type="match status" value="1"/>
</dbReference>
<dbReference type="EMBL" id="BJYZ01000088">
    <property type="protein sequence ID" value="GEO43461.1"/>
    <property type="molecule type" value="Genomic_DNA"/>
</dbReference>
<organism evidence="4 5">
    <name type="scientific">Skermanella aerolata</name>
    <dbReference type="NCBI Taxonomy" id="393310"/>
    <lineage>
        <taxon>Bacteria</taxon>
        <taxon>Pseudomonadati</taxon>
        <taxon>Pseudomonadota</taxon>
        <taxon>Alphaproteobacteria</taxon>
        <taxon>Rhodospirillales</taxon>
        <taxon>Azospirillaceae</taxon>
        <taxon>Skermanella</taxon>
    </lineage>
</organism>
<dbReference type="AlphaFoldDB" id="A0A512E404"/>
<dbReference type="Gene3D" id="2.150.10.10">
    <property type="entry name" value="Serralysin-like metalloprotease, C-terminal"/>
    <property type="match status" value="2"/>
</dbReference>
<dbReference type="OrthoDB" id="9783791at2"/>
<dbReference type="GO" id="GO:0005509">
    <property type="term" value="F:calcium ion binding"/>
    <property type="evidence" value="ECO:0007669"/>
    <property type="project" value="InterPro"/>
</dbReference>
<dbReference type="GO" id="GO:0005576">
    <property type="term" value="C:extracellular region"/>
    <property type="evidence" value="ECO:0007669"/>
    <property type="project" value="UniProtKB-SubCell"/>
</dbReference>
<keyword evidence="5" id="KW-1185">Reference proteome</keyword>
<keyword evidence="2" id="KW-0964">Secreted</keyword>
<evidence type="ECO:0000256" key="2">
    <source>
        <dbReference type="ARBA" id="ARBA00022525"/>
    </source>
</evidence>
<proteinExistence type="predicted"/>
<evidence type="ECO:0000313" key="4">
    <source>
        <dbReference type="EMBL" id="GEO43461.1"/>
    </source>
</evidence>